<reference evidence="1" key="2">
    <citation type="submission" date="2020-07" db="EMBL/GenBank/DDBJ databases">
        <authorList>
            <person name="Vera ALvarez R."/>
            <person name="Arias-Moreno D.M."/>
            <person name="Jimenez-Jacinto V."/>
            <person name="Jimenez-Bremont J.F."/>
            <person name="Swaminathan K."/>
            <person name="Moose S.P."/>
            <person name="Guerrero-Gonzalez M.L."/>
            <person name="Marino-Ramirez L."/>
            <person name="Landsman D."/>
            <person name="Rodriguez-Kessler M."/>
            <person name="Delgado-Sanchez P."/>
        </authorList>
    </citation>
    <scope>NUCLEOTIDE SEQUENCE</scope>
    <source>
        <tissue evidence="1">Cladode</tissue>
    </source>
</reference>
<accession>A0A7C9CFB7</accession>
<dbReference type="EMBL" id="GISG01007728">
    <property type="protein sequence ID" value="MBA4615507.1"/>
    <property type="molecule type" value="Transcribed_RNA"/>
</dbReference>
<protein>
    <submittedName>
        <fullName evidence="1">Uncharacterized protein</fullName>
    </submittedName>
</protein>
<dbReference type="EMBL" id="GISG01007729">
    <property type="protein sequence ID" value="MBA4615508.1"/>
    <property type="molecule type" value="Transcribed_RNA"/>
</dbReference>
<dbReference type="EMBL" id="GISG01007732">
    <property type="protein sequence ID" value="MBA4615510.1"/>
    <property type="molecule type" value="Transcribed_RNA"/>
</dbReference>
<evidence type="ECO:0000313" key="1">
    <source>
        <dbReference type="EMBL" id="MBA4615507.1"/>
    </source>
</evidence>
<reference evidence="1" key="1">
    <citation type="journal article" date="2013" name="J. Plant Res.">
        <title>Effect of fungi and light on seed germination of three Opuntia species from semiarid lands of central Mexico.</title>
        <authorList>
            <person name="Delgado-Sanchez P."/>
            <person name="Jimenez-Bremont J.F."/>
            <person name="Guerrero-Gonzalez Mde L."/>
            <person name="Flores J."/>
        </authorList>
    </citation>
    <scope>NUCLEOTIDE SEQUENCE</scope>
    <source>
        <tissue evidence="1">Cladode</tissue>
    </source>
</reference>
<sequence length="109" mass="11654">MLRRKSLVESTWHAVGTGQGAMLQISASPGANCFLSLPSNDAHAEPLLLIGICTLKVTYSGNISGRNEREWGHIGVNRMPGTCGWTIDPPAANEYAVLPEVVDKINPSP</sequence>
<proteinExistence type="predicted"/>
<name>A0A7C9CFB7_OPUST</name>
<organism evidence="1">
    <name type="scientific">Opuntia streptacantha</name>
    <name type="common">Prickly pear cactus</name>
    <name type="synonym">Opuntia cardona</name>
    <dbReference type="NCBI Taxonomy" id="393608"/>
    <lineage>
        <taxon>Eukaryota</taxon>
        <taxon>Viridiplantae</taxon>
        <taxon>Streptophyta</taxon>
        <taxon>Embryophyta</taxon>
        <taxon>Tracheophyta</taxon>
        <taxon>Spermatophyta</taxon>
        <taxon>Magnoliopsida</taxon>
        <taxon>eudicotyledons</taxon>
        <taxon>Gunneridae</taxon>
        <taxon>Pentapetalae</taxon>
        <taxon>Caryophyllales</taxon>
        <taxon>Cactineae</taxon>
        <taxon>Cactaceae</taxon>
        <taxon>Opuntioideae</taxon>
        <taxon>Opuntia</taxon>
    </lineage>
</organism>
<dbReference type="AlphaFoldDB" id="A0A7C9CFB7"/>